<evidence type="ECO:0000313" key="2">
    <source>
        <dbReference type="Proteomes" id="UP000675554"/>
    </source>
</evidence>
<gene>
    <name evidence="1" type="ORF">KDA82_16245</name>
</gene>
<dbReference type="EMBL" id="JAGSMN010000356">
    <property type="protein sequence ID" value="MBR7674539.1"/>
    <property type="molecule type" value="Genomic_DNA"/>
</dbReference>
<keyword evidence="2" id="KW-1185">Reference proteome</keyword>
<proteinExistence type="predicted"/>
<sequence>MSRTVPDHIRRASLADAATGRTAVVLYLCLAADADAASPLIELRRYAAARDWTVVAELVDRCGPETTLRDREQWPSLAELLVSGRAQGFVTQSTEMWSHRPGERKRVLDWAADHHTFVCTVRAEQAVR</sequence>
<evidence type="ECO:0000313" key="1">
    <source>
        <dbReference type="EMBL" id="MBR7674539.1"/>
    </source>
</evidence>
<accession>A0A8T4IR41</accession>
<dbReference type="Proteomes" id="UP000675554">
    <property type="component" value="Unassembled WGS sequence"/>
</dbReference>
<reference evidence="1" key="1">
    <citation type="submission" date="2021-04" db="EMBL/GenBank/DDBJ databases">
        <title>Sequencing of actinobacteria type strains.</title>
        <authorList>
            <person name="Nguyen G.-S."/>
            <person name="Wentzel A."/>
        </authorList>
    </citation>
    <scope>NUCLEOTIDE SEQUENCE</scope>
    <source>
        <strain evidence="1">DSM 42095</strain>
    </source>
</reference>
<organism evidence="1 2">
    <name type="scientific">Streptomyces daliensis</name>
    <dbReference type="NCBI Taxonomy" id="299421"/>
    <lineage>
        <taxon>Bacteria</taxon>
        <taxon>Bacillati</taxon>
        <taxon>Actinomycetota</taxon>
        <taxon>Actinomycetes</taxon>
        <taxon>Kitasatosporales</taxon>
        <taxon>Streptomycetaceae</taxon>
        <taxon>Streptomyces</taxon>
    </lineage>
</organism>
<comment type="caution">
    <text evidence="1">The sequence shown here is derived from an EMBL/GenBank/DDBJ whole genome shotgun (WGS) entry which is preliminary data.</text>
</comment>
<dbReference type="AlphaFoldDB" id="A0A8T4IR41"/>
<name>A0A8T4IR41_9ACTN</name>
<protein>
    <submittedName>
        <fullName evidence="1">Uncharacterized protein</fullName>
    </submittedName>
</protein>